<organism evidence="2 3">
    <name type="scientific">Minwuia thermotolerans</name>
    <dbReference type="NCBI Taxonomy" id="2056226"/>
    <lineage>
        <taxon>Bacteria</taxon>
        <taxon>Pseudomonadati</taxon>
        <taxon>Pseudomonadota</taxon>
        <taxon>Alphaproteobacteria</taxon>
        <taxon>Minwuiales</taxon>
        <taxon>Minwuiaceae</taxon>
        <taxon>Minwuia</taxon>
    </lineage>
</organism>
<comment type="caution">
    <text evidence="2">The sequence shown here is derived from an EMBL/GenBank/DDBJ whole genome shotgun (WGS) entry which is preliminary data.</text>
</comment>
<evidence type="ECO:0000313" key="3">
    <source>
        <dbReference type="Proteomes" id="UP000229498"/>
    </source>
</evidence>
<dbReference type="Gene3D" id="3.40.50.2000">
    <property type="entry name" value="Glycogen Phosphorylase B"/>
    <property type="match status" value="2"/>
</dbReference>
<dbReference type="GO" id="GO:0016757">
    <property type="term" value="F:glycosyltransferase activity"/>
    <property type="evidence" value="ECO:0007669"/>
    <property type="project" value="InterPro"/>
</dbReference>
<accession>A0A2M9FW21</accession>
<dbReference type="EMBL" id="PHIG01000061">
    <property type="protein sequence ID" value="PJK27660.1"/>
    <property type="molecule type" value="Genomic_DNA"/>
</dbReference>
<keyword evidence="2" id="KW-0808">Transferase</keyword>
<dbReference type="AlphaFoldDB" id="A0A2M9FW21"/>
<gene>
    <name evidence="2" type="ORF">CVT23_21040</name>
</gene>
<reference evidence="2 3" key="1">
    <citation type="submission" date="2017-11" db="EMBL/GenBank/DDBJ databases">
        <title>Draft genome sequence of Rhizobiales bacterium SY3-13.</title>
        <authorList>
            <person name="Sun C."/>
        </authorList>
    </citation>
    <scope>NUCLEOTIDE SEQUENCE [LARGE SCALE GENOMIC DNA]</scope>
    <source>
        <strain evidence="2 3">SY3-13</strain>
    </source>
</reference>
<dbReference type="OrthoDB" id="9790710at2"/>
<evidence type="ECO:0000313" key="2">
    <source>
        <dbReference type="EMBL" id="PJK27660.1"/>
    </source>
</evidence>
<name>A0A2M9FW21_9PROT</name>
<dbReference type="CDD" id="cd03801">
    <property type="entry name" value="GT4_PimA-like"/>
    <property type="match status" value="1"/>
</dbReference>
<dbReference type="Proteomes" id="UP000229498">
    <property type="component" value="Unassembled WGS sequence"/>
</dbReference>
<dbReference type="Pfam" id="PF00534">
    <property type="entry name" value="Glycos_transf_1"/>
    <property type="match status" value="1"/>
</dbReference>
<sequence length="369" mass="42286">MGHKRMLVLCPFPQGVAAGQRLKYEQYFDRWRADGWEIEVSPFMDDAMWKVIYQPGHTRAKIAGVLRGHLRRLRDLFRVRRYDLVYVFMFVTPFLTSGMERTVRALARRIIYDVEDNILIEQNLPKHMNPNPVARLIKGPGKARFLIRTADHVIASSPFLNDFCLRINAAAACSYVSSSVDVERFQPATRYSNDQPVTIGWTGTFSSKIYLDQLRGVFARLAERVPFKLRVIGNFDYELPGIALEVVRWSAENEVRDLQALDIGIYPLPIDDWVLGKSGLKAIQYMAFGLPCVATEVGTTPMLITDRVNGRLVKTEDEWVEALEELVRDPELRRRLGERAREDAVANYSLQAVGRDYDKVLKDVMQKVT</sequence>
<feature type="domain" description="Glycosyl transferase family 1" evidence="1">
    <location>
        <begin position="276"/>
        <end position="342"/>
    </location>
</feature>
<dbReference type="InterPro" id="IPR001296">
    <property type="entry name" value="Glyco_trans_1"/>
</dbReference>
<dbReference type="SUPFAM" id="SSF53756">
    <property type="entry name" value="UDP-Glycosyltransferase/glycogen phosphorylase"/>
    <property type="match status" value="1"/>
</dbReference>
<dbReference type="RefSeq" id="WP_109794599.1">
    <property type="nucleotide sequence ID" value="NZ_PHIG01000061.1"/>
</dbReference>
<proteinExistence type="predicted"/>
<dbReference type="PANTHER" id="PTHR12526">
    <property type="entry name" value="GLYCOSYLTRANSFERASE"/>
    <property type="match status" value="1"/>
</dbReference>
<keyword evidence="3" id="KW-1185">Reference proteome</keyword>
<evidence type="ECO:0000259" key="1">
    <source>
        <dbReference type="Pfam" id="PF00534"/>
    </source>
</evidence>
<protein>
    <submittedName>
        <fullName evidence="2">Glycosyltransferase</fullName>
    </submittedName>
</protein>